<evidence type="ECO:0000313" key="2">
    <source>
        <dbReference type="EMBL" id="PIA63003.1"/>
    </source>
</evidence>
<dbReference type="PANTHER" id="PTHR36390:SF1">
    <property type="entry name" value="MYOSIN HEAVY CHAIN-LIKE PROTEIN"/>
    <property type="match status" value="1"/>
</dbReference>
<keyword evidence="3" id="KW-1185">Reference proteome</keyword>
<name>A0A2G5F4Q7_AQUCA</name>
<dbReference type="AlphaFoldDB" id="A0A2G5F4Q7"/>
<dbReference type="STRING" id="218851.A0A2G5F4Q7"/>
<reference evidence="2 3" key="1">
    <citation type="submission" date="2017-09" db="EMBL/GenBank/DDBJ databases">
        <title>WGS assembly of Aquilegia coerulea Goldsmith.</title>
        <authorList>
            <person name="Hodges S."/>
            <person name="Kramer E."/>
            <person name="Nordborg M."/>
            <person name="Tomkins J."/>
            <person name="Borevitz J."/>
            <person name="Derieg N."/>
            <person name="Yan J."/>
            <person name="Mihaltcheva S."/>
            <person name="Hayes R.D."/>
            <person name="Rokhsar D."/>
        </authorList>
    </citation>
    <scope>NUCLEOTIDE SEQUENCE [LARGE SCALE GENOMIC DNA]</scope>
    <source>
        <strain evidence="3">cv. Goldsmith</strain>
    </source>
</reference>
<evidence type="ECO:0000256" key="1">
    <source>
        <dbReference type="SAM" id="Coils"/>
    </source>
</evidence>
<dbReference type="InParanoid" id="A0A2G5F4Q7"/>
<accession>A0A2G5F4Q7</accession>
<dbReference type="PANTHER" id="PTHR36390">
    <property type="entry name" value="MYOSIN HEAVY CHAIN-LIKE PROTEIN"/>
    <property type="match status" value="1"/>
</dbReference>
<dbReference type="EMBL" id="KZ305019">
    <property type="protein sequence ID" value="PIA63003.1"/>
    <property type="molecule type" value="Genomic_DNA"/>
</dbReference>
<keyword evidence="1" id="KW-0175">Coiled coil</keyword>
<dbReference type="Proteomes" id="UP000230069">
    <property type="component" value="Unassembled WGS sequence"/>
</dbReference>
<organism evidence="2 3">
    <name type="scientific">Aquilegia coerulea</name>
    <name type="common">Rocky mountain columbine</name>
    <dbReference type="NCBI Taxonomy" id="218851"/>
    <lineage>
        <taxon>Eukaryota</taxon>
        <taxon>Viridiplantae</taxon>
        <taxon>Streptophyta</taxon>
        <taxon>Embryophyta</taxon>
        <taxon>Tracheophyta</taxon>
        <taxon>Spermatophyta</taxon>
        <taxon>Magnoliopsida</taxon>
        <taxon>Ranunculales</taxon>
        <taxon>Ranunculaceae</taxon>
        <taxon>Thalictroideae</taxon>
        <taxon>Aquilegia</taxon>
    </lineage>
</organism>
<proteinExistence type="predicted"/>
<dbReference type="FunCoup" id="A0A2G5F4Q7">
    <property type="interactions" value="163"/>
</dbReference>
<feature type="coiled-coil region" evidence="1">
    <location>
        <begin position="300"/>
        <end position="395"/>
    </location>
</feature>
<feature type="coiled-coil region" evidence="1">
    <location>
        <begin position="208"/>
        <end position="262"/>
    </location>
</feature>
<sequence>MSSSLKISNNDHSFDIDELLRIGTMCMELRKEKDMLRESQVKSAELIRGLELDVKSLSEARLEDKKYIQDLERELQNCSEEIGTLQDQLNLRNIEANWLGEHVHSLELKLIEVSKLQKKVNQLREELLRSNSDRLFLMRNLENKEVELHNSTLCIEKLEEAISSIALDSECEIESMKLDLINLEQISSETRRIQEKTSHEKARMDDLIEEFTGKIQDSQKVIELLEEENRDLRNKAETSLSISRFEEQLKEWLERKDRSQIEIWSCSKPGSKIHLSNELGFSEEVLGPLLSKLAVGASSDENLKDEVEKMSQQIHEYELLVERLKDELREEKVKAKEEAEDLTQEMAELRYQSTCMLEEECKRRAHIEQASLQRIAELEAQVQKEQKKSSLASKQLLEAQKLAKSRLIEIQRLKSLLERNEVCRCGECNISKGPSSEEPSEAKYVVENFMNDDRLGHLASASITPEERHPS</sequence>
<protein>
    <submittedName>
        <fullName evidence="2">Uncharacterized protein</fullName>
    </submittedName>
</protein>
<gene>
    <name evidence="2" type="ORF">AQUCO_00200787v1</name>
</gene>
<dbReference type="OrthoDB" id="2020741at2759"/>
<evidence type="ECO:0000313" key="3">
    <source>
        <dbReference type="Proteomes" id="UP000230069"/>
    </source>
</evidence>
<feature type="coiled-coil region" evidence="1">
    <location>
        <begin position="61"/>
        <end position="161"/>
    </location>
</feature>